<dbReference type="PANTHER" id="PTHR45008:SF1">
    <property type="entry name" value="PTS SYSTEM GLUCOSE-SPECIFIC EIIA COMPONENT"/>
    <property type="match status" value="1"/>
</dbReference>
<organism evidence="8 9">
    <name type="scientific">Nesterenkonia cremea</name>
    <dbReference type="NCBI Taxonomy" id="1882340"/>
    <lineage>
        <taxon>Bacteria</taxon>
        <taxon>Bacillati</taxon>
        <taxon>Actinomycetota</taxon>
        <taxon>Actinomycetes</taxon>
        <taxon>Micrococcales</taxon>
        <taxon>Micrococcaceae</taxon>
        <taxon>Nesterenkonia</taxon>
    </lineage>
</organism>
<evidence type="ECO:0000256" key="3">
    <source>
        <dbReference type="ARBA" id="ARBA00022597"/>
    </source>
</evidence>
<dbReference type="SUPFAM" id="SSF51261">
    <property type="entry name" value="Duplicated hybrid motif"/>
    <property type="match status" value="1"/>
</dbReference>
<dbReference type="InterPro" id="IPR001127">
    <property type="entry name" value="PTS_EIIA_1_perm"/>
</dbReference>
<dbReference type="InterPro" id="IPR050890">
    <property type="entry name" value="PTS_EIIA_component"/>
</dbReference>
<dbReference type="EMBL" id="BMIS01000001">
    <property type="protein sequence ID" value="GGE59840.1"/>
    <property type="molecule type" value="Genomic_DNA"/>
</dbReference>
<dbReference type="RefSeq" id="WP_188682252.1">
    <property type="nucleotide sequence ID" value="NZ_BMIS01000001.1"/>
</dbReference>
<proteinExistence type="predicted"/>
<keyword evidence="3 8" id="KW-0762">Sugar transport</keyword>
<dbReference type="GO" id="GO:0009401">
    <property type="term" value="P:phosphoenolpyruvate-dependent sugar phosphotransferase system"/>
    <property type="evidence" value="ECO:0007669"/>
    <property type="project" value="UniProtKB-KW"/>
</dbReference>
<dbReference type="InterPro" id="IPR011055">
    <property type="entry name" value="Dup_hybrid_motif"/>
</dbReference>
<evidence type="ECO:0000313" key="8">
    <source>
        <dbReference type="EMBL" id="GGE59840.1"/>
    </source>
</evidence>
<name>A0A917ELY3_9MICC</name>
<evidence type="ECO:0000256" key="1">
    <source>
        <dbReference type="ARBA" id="ARBA00004496"/>
    </source>
</evidence>
<evidence type="ECO:0000256" key="4">
    <source>
        <dbReference type="ARBA" id="ARBA00022679"/>
    </source>
</evidence>
<sequence>MTQRTKGLTVAAPCSGRVLPLSKVPDPVFSQAMMGAGAAIDPRTDGSGERTAVAPIAGTVAKAHPHAILITDETEAQTFGVLVHLGINTVRLNGAGFTRLVEEGEAVTVGHPLTRWDPSALPALADQVGLDRSDISAVSPVIALEQSAENLRVSDAADVTAGALLFTL</sequence>
<dbReference type="GO" id="GO:0016301">
    <property type="term" value="F:kinase activity"/>
    <property type="evidence" value="ECO:0007669"/>
    <property type="project" value="UniProtKB-KW"/>
</dbReference>
<comment type="caution">
    <text evidence="8">The sequence shown here is derived from an EMBL/GenBank/DDBJ whole genome shotgun (WGS) entry which is preliminary data.</text>
</comment>
<dbReference type="GO" id="GO:0005737">
    <property type="term" value="C:cytoplasm"/>
    <property type="evidence" value="ECO:0007669"/>
    <property type="project" value="UniProtKB-SubCell"/>
</dbReference>
<comment type="subcellular location">
    <subcellularLocation>
        <location evidence="1">Cytoplasm</location>
    </subcellularLocation>
</comment>
<keyword evidence="9" id="KW-1185">Reference proteome</keyword>
<evidence type="ECO:0000256" key="6">
    <source>
        <dbReference type="ARBA" id="ARBA00022777"/>
    </source>
</evidence>
<keyword evidence="6" id="KW-0418">Kinase</keyword>
<dbReference type="AlphaFoldDB" id="A0A917ELY3"/>
<evidence type="ECO:0000313" key="9">
    <source>
        <dbReference type="Proteomes" id="UP000633136"/>
    </source>
</evidence>
<keyword evidence="5" id="KW-0598">Phosphotransferase system</keyword>
<protein>
    <submittedName>
        <fullName evidence="8">PTS glucose transporter subunit IIA</fullName>
    </submittedName>
</protein>
<evidence type="ECO:0000259" key="7">
    <source>
        <dbReference type="PROSITE" id="PS51093"/>
    </source>
</evidence>
<dbReference type="PROSITE" id="PS51093">
    <property type="entry name" value="PTS_EIIA_TYPE_1"/>
    <property type="match status" value="1"/>
</dbReference>
<keyword evidence="2" id="KW-0813">Transport</keyword>
<dbReference type="Gene3D" id="2.70.70.10">
    <property type="entry name" value="Glucose Permease (Domain IIA)"/>
    <property type="match status" value="1"/>
</dbReference>
<evidence type="ECO:0000256" key="2">
    <source>
        <dbReference type="ARBA" id="ARBA00022448"/>
    </source>
</evidence>
<feature type="domain" description="PTS EIIA type-1" evidence="7">
    <location>
        <begin position="26"/>
        <end position="145"/>
    </location>
</feature>
<keyword evidence="4" id="KW-0808">Transferase</keyword>
<dbReference type="Proteomes" id="UP000633136">
    <property type="component" value="Unassembled WGS sequence"/>
</dbReference>
<accession>A0A917ELY3</accession>
<evidence type="ECO:0000256" key="5">
    <source>
        <dbReference type="ARBA" id="ARBA00022683"/>
    </source>
</evidence>
<reference evidence="8" key="2">
    <citation type="submission" date="2020-09" db="EMBL/GenBank/DDBJ databases">
        <authorList>
            <person name="Sun Q."/>
            <person name="Zhou Y."/>
        </authorList>
    </citation>
    <scope>NUCLEOTIDE SEQUENCE</scope>
    <source>
        <strain evidence="8">CGMCC 1.15388</strain>
    </source>
</reference>
<gene>
    <name evidence="8" type="ORF">GCM10011401_03360</name>
</gene>
<dbReference type="PANTHER" id="PTHR45008">
    <property type="entry name" value="PTS SYSTEM GLUCOSE-SPECIFIC EIIA COMPONENT"/>
    <property type="match status" value="1"/>
</dbReference>
<dbReference type="Pfam" id="PF00358">
    <property type="entry name" value="PTS_EIIA_1"/>
    <property type="match status" value="1"/>
</dbReference>
<reference evidence="8" key="1">
    <citation type="journal article" date="2014" name="Int. J. Syst. Evol. Microbiol.">
        <title>Complete genome sequence of Corynebacterium casei LMG S-19264T (=DSM 44701T), isolated from a smear-ripened cheese.</title>
        <authorList>
            <consortium name="US DOE Joint Genome Institute (JGI-PGF)"/>
            <person name="Walter F."/>
            <person name="Albersmeier A."/>
            <person name="Kalinowski J."/>
            <person name="Ruckert C."/>
        </authorList>
    </citation>
    <scope>NUCLEOTIDE SEQUENCE</scope>
    <source>
        <strain evidence="8">CGMCC 1.15388</strain>
    </source>
</reference>